<dbReference type="InterPro" id="IPR037212">
    <property type="entry name" value="Med7/Med21-like"/>
</dbReference>
<dbReference type="RefSeq" id="XP_009057702.1">
    <property type="nucleotide sequence ID" value="XM_009059454.1"/>
</dbReference>
<dbReference type="Gene3D" id="6.10.280.10">
    <property type="entry name" value="Mediator complex, subunit Med21"/>
    <property type="match status" value="1"/>
</dbReference>
<dbReference type="OMA" id="DSFPIEA"/>
<reference evidence="8 9" key="1">
    <citation type="journal article" date="2013" name="Nature">
        <title>Insights into bilaterian evolution from three spiralian genomes.</title>
        <authorList>
            <person name="Simakov O."/>
            <person name="Marletaz F."/>
            <person name="Cho S.J."/>
            <person name="Edsinger-Gonzales E."/>
            <person name="Havlak P."/>
            <person name="Hellsten U."/>
            <person name="Kuo D.H."/>
            <person name="Larsson T."/>
            <person name="Lv J."/>
            <person name="Arendt D."/>
            <person name="Savage R."/>
            <person name="Osoegawa K."/>
            <person name="de Jong P."/>
            <person name="Grimwood J."/>
            <person name="Chapman J.A."/>
            <person name="Shapiro H."/>
            <person name="Aerts A."/>
            <person name="Otillar R.P."/>
            <person name="Terry A.Y."/>
            <person name="Boore J.L."/>
            <person name="Grigoriev I.V."/>
            <person name="Lindberg D.R."/>
            <person name="Seaver E.C."/>
            <person name="Weisblat D.A."/>
            <person name="Putnam N.H."/>
            <person name="Rokhsar D.S."/>
        </authorList>
    </citation>
    <scope>NUCLEOTIDE SEQUENCE [LARGE SCALE GENOMIC DNA]</scope>
</reference>
<dbReference type="EMBL" id="KB202237">
    <property type="protein sequence ID" value="ESO91637.1"/>
    <property type="molecule type" value="Genomic_DNA"/>
</dbReference>
<comment type="subcellular location">
    <subcellularLocation>
        <location evidence="1 6">Nucleus</location>
    </subcellularLocation>
</comment>
<evidence type="ECO:0000256" key="3">
    <source>
        <dbReference type="ARBA" id="ARBA00023159"/>
    </source>
</evidence>
<keyword evidence="9" id="KW-1185">Reference proteome</keyword>
<keyword evidence="7" id="KW-0175">Coiled coil</keyword>
<dbReference type="AlphaFoldDB" id="V4A4K0"/>
<gene>
    <name evidence="8" type="ORF">LOTGIDRAFT_191328</name>
</gene>
<dbReference type="Proteomes" id="UP000030746">
    <property type="component" value="Unassembled WGS sequence"/>
</dbReference>
<dbReference type="PANTHER" id="PTHR13381">
    <property type="entry name" value="RNA POLYMERASE II HOLOENZYME COMPONENT SRB7"/>
    <property type="match status" value="1"/>
</dbReference>
<accession>V4A4K0</accession>
<evidence type="ECO:0000256" key="6">
    <source>
        <dbReference type="RuleBase" id="RU366036"/>
    </source>
</evidence>
<dbReference type="STRING" id="225164.V4A4K0"/>
<dbReference type="GO" id="GO:0016592">
    <property type="term" value="C:mediator complex"/>
    <property type="evidence" value="ECO:0007669"/>
    <property type="project" value="UniProtKB-UniRule"/>
</dbReference>
<name>V4A4K0_LOTGI</name>
<comment type="similarity">
    <text evidence="6">Belongs to the Mediator complex subunit 21 family.</text>
</comment>
<sequence>MADRLTQLQDAVNQVSDFSIVHHFSRIFKEQADHFCNSVGVIQQCAPSSPFPGFERSGGKGSPPQQEDYALLFAKLIARTAKDIDVLIDSLPSEESSLELQLASLKKLEQENQEAARKLEDIVNHGERLLEQIQAALHDIAQSQLNCQARVSDPDS</sequence>
<evidence type="ECO:0000313" key="8">
    <source>
        <dbReference type="EMBL" id="ESO91637.1"/>
    </source>
</evidence>
<keyword evidence="4 6" id="KW-0804">Transcription</keyword>
<dbReference type="GeneID" id="20244927"/>
<keyword evidence="5 6" id="KW-0539">Nucleus</keyword>
<dbReference type="CTD" id="20244927"/>
<dbReference type="OrthoDB" id="526653at2759"/>
<evidence type="ECO:0000256" key="4">
    <source>
        <dbReference type="ARBA" id="ARBA00023163"/>
    </source>
</evidence>
<keyword evidence="2 6" id="KW-0805">Transcription regulation</keyword>
<dbReference type="PANTHER" id="PTHR13381:SF0">
    <property type="entry name" value="MEDIATOR OF RNA POLYMERASE II TRANSCRIPTION SUBUNIT 21"/>
    <property type="match status" value="1"/>
</dbReference>
<evidence type="ECO:0000256" key="7">
    <source>
        <dbReference type="SAM" id="Coils"/>
    </source>
</evidence>
<dbReference type="SUPFAM" id="SSF140718">
    <property type="entry name" value="Mediator hinge subcomplex-like"/>
    <property type="match status" value="1"/>
</dbReference>
<evidence type="ECO:0000256" key="5">
    <source>
        <dbReference type="ARBA" id="ARBA00023242"/>
    </source>
</evidence>
<comment type="function">
    <text evidence="6">Component of the Mediator complex, a coactivator involved in the regulated transcription of nearly all RNA polymerase II-dependent genes. Mediator functions as a bridge to convey information from gene-specific regulatory proteins to the basal RNA polymerase II transcription machinery. Mediator is recruited to promoters by direct interactions with regulatory proteins and serves as a scaffold for the assembly of a functional preinitiation complex with RNA polymerase II and the general transcription factors.</text>
</comment>
<dbReference type="KEGG" id="lgi:LOTGIDRAFT_191328"/>
<dbReference type="GO" id="GO:0006357">
    <property type="term" value="P:regulation of transcription by RNA polymerase II"/>
    <property type="evidence" value="ECO:0007669"/>
    <property type="project" value="TreeGrafter"/>
</dbReference>
<dbReference type="InterPro" id="IPR021384">
    <property type="entry name" value="Mediator_Med21"/>
</dbReference>
<proteinExistence type="inferred from homology"/>
<keyword evidence="3 6" id="KW-0010">Activator</keyword>
<evidence type="ECO:0000256" key="1">
    <source>
        <dbReference type="ARBA" id="ARBA00004123"/>
    </source>
</evidence>
<dbReference type="HOGENOM" id="CLU_126757_0_0_1"/>
<evidence type="ECO:0000313" key="9">
    <source>
        <dbReference type="Proteomes" id="UP000030746"/>
    </source>
</evidence>
<feature type="coiled-coil region" evidence="7">
    <location>
        <begin position="98"/>
        <end position="125"/>
    </location>
</feature>
<comment type="subunit">
    <text evidence="6">Component of the Mediator complex.</text>
</comment>
<evidence type="ECO:0000256" key="2">
    <source>
        <dbReference type="ARBA" id="ARBA00023015"/>
    </source>
</evidence>
<dbReference type="GO" id="GO:0003712">
    <property type="term" value="F:transcription coregulator activity"/>
    <property type="evidence" value="ECO:0007669"/>
    <property type="project" value="TreeGrafter"/>
</dbReference>
<organism evidence="8 9">
    <name type="scientific">Lottia gigantea</name>
    <name type="common">Giant owl limpet</name>
    <dbReference type="NCBI Taxonomy" id="225164"/>
    <lineage>
        <taxon>Eukaryota</taxon>
        <taxon>Metazoa</taxon>
        <taxon>Spiralia</taxon>
        <taxon>Lophotrochozoa</taxon>
        <taxon>Mollusca</taxon>
        <taxon>Gastropoda</taxon>
        <taxon>Patellogastropoda</taxon>
        <taxon>Lottioidea</taxon>
        <taxon>Lottiidae</taxon>
        <taxon>Lottia</taxon>
    </lineage>
</organism>
<protein>
    <recommendedName>
        <fullName evidence="6">Mediator of RNA polymerase II transcription subunit 21</fullName>
    </recommendedName>
</protein>
<dbReference type="Pfam" id="PF11221">
    <property type="entry name" value="Med21"/>
    <property type="match status" value="1"/>
</dbReference>